<dbReference type="EMBL" id="HBIZ01011282">
    <property type="protein sequence ID" value="CAE0754119.1"/>
    <property type="molecule type" value="Transcribed_RNA"/>
</dbReference>
<keyword evidence="2" id="KW-0472">Membrane</keyword>
<protein>
    <submittedName>
        <fullName evidence="3">Uncharacterized protein</fullName>
    </submittedName>
</protein>
<dbReference type="AlphaFoldDB" id="A0A7S4B4Y6"/>
<feature type="region of interest" description="Disordered" evidence="1">
    <location>
        <begin position="455"/>
        <end position="504"/>
    </location>
</feature>
<evidence type="ECO:0000313" key="3">
    <source>
        <dbReference type="EMBL" id="CAE0754119.1"/>
    </source>
</evidence>
<evidence type="ECO:0000256" key="2">
    <source>
        <dbReference type="SAM" id="Phobius"/>
    </source>
</evidence>
<accession>A0A7S4B4Y6</accession>
<feature type="transmembrane region" description="Helical" evidence="2">
    <location>
        <begin position="328"/>
        <end position="347"/>
    </location>
</feature>
<evidence type="ECO:0000256" key="1">
    <source>
        <dbReference type="SAM" id="MobiDB-lite"/>
    </source>
</evidence>
<keyword evidence="2" id="KW-1133">Transmembrane helix</keyword>
<sequence>MHNEIRRDSWSELLFASENDNRSFSQKKALSSSMLESLLRNPCAPVISQATAVGRAKLASRYLIHEKLLLAFYTRNSRSTARPVHWLSDPLAKWRDHWRVFGLVLMLLNCMAITSAAWARFRCEINESCHEELDSCPPMITWLSKFHLPSLNLWQCKSFNCRRQVISVLSGRATQLFALSELSLGLRTAATASLYPRHAVGTHVAEAVQYGTTAGATAYALATLDLMLSLPWHASAESVPRTPPPPSTPWHALVDPLRRKLAESRPVRTLVGYRRLKALPPPPTLLGWLLDEWILPAWLGTGQEAVVNFVKALPAIGDAILEAELLQAWFASFLASAKMLVLIASVLKAARVRRKLRAIRKERAIRRIVLAIRAYVARLRVRRLQQKHAAGAVAVASLWHHVRSKPQKDTLIRPNLSAPTCLWSLDAQTRGSTRNANGSRRTRALENLKEMPYEFETESVASPSPSPRPLLASHAKSAEVERAGYISGSTESSEDAARELSTCD</sequence>
<organism evidence="3">
    <name type="scientific">Chrysotila carterae</name>
    <name type="common">Marine alga</name>
    <name type="synonym">Syracosphaera carterae</name>
    <dbReference type="NCBI Taxonomy" id="13221"/>
    <lineage>
        <taxon>Eukaryota</taxon>
        <taxon>Haptista</taxon>
        <taxon>Haptophyta</taxon>
        <taxon>Prymnesiophyceae</taxon>
        <taxon>Isochrysidales</taxon>
        <taxon>Isochrysidaceae</taxon>
        <taxon>Chrysotila</taxon>
    </lineage>
</organism>
<keyword evidence="2" id="KW-0812">Transmembrane</keyword>
<feature type="transmembrane region" description="Helical" evidence="2">
    <location>
        <begin position="100"/>
        <end position="119"/>
    </location>
</feature>
<name>A0A7S4B4Y6_CHRCT</name>
<gene>
    <name evidence="3" type="ORF">PCAR00345_LOCUS6706</name>
</gene>
<reference evidence="3" key="1">
    <citation type="submission" date="2021-01" db="EMBL/GenBank/DDBJ databases">
        <authorList>
            <person name="Corre E."/>
            <person name="Pelletier E."/>
            <person name="Niang G."/>
            <person name="Scheremetjew M."/>
            <person name="Finn R."/>
            <person name="Kale V."/>
            <person name="Holt S."/>
            <person name="Cochrane G."/>
            <person name="Meng A."/>
            <person name="Brown T."/>
            <person name="Cohen L."/>
        </authorList>
    </citation>
    <scope>NUCLEOTIDE SEQUENCE</scope>
    <source>
        <strain evidence="3">CCMP645</strain>
    </source>
</reference>
<proteinExistence type="predicted"/>